<name>A0A919KID8_9XANT</name>
<protein>
    <submittedName>
        <fullName evidence="1">Uncharacterized protein</fullName>
    </submittedName>
</protein>
<proteinExistence type="predicted"/>
<dbReference type="RefSeq" id="WP_434029069.1">
    <property type="nucleotide sequence ID" value="NZ_BNBA01000010.1"/>
</dbReference>
<reference evidence="1" key="2">
    <citation type="submission" date="2020-09" db="EMBL/GenBank/DDBJ databases">
        <authorList>
            <person name="Sun Q."/>
            <person name="Ohkuma M."/>
        </authorList>
    </citation>
    <scope>NUCLEOTIDE SEQUENCE</scope>
    <source>
        <strain evidence="1">JCM 13306</strain>
    </source>
</reference>
<dbReference type="Proteomes" id="UP000623958">
    <property type="component" value="Unassembled WGS sequence"/>
</dbReference>
<reference evidence="1" key="1">
    <citation type="journal article" date="2014" name="Int. J. Syst. Evol. Microbiol.">
        <title>Complete genome sequence of Corynebacterium casei LMG S-19264T (=DSM 44701T), isolated from a smear-ripened cheese.</title>
        <authorList>
            <consortium name="US DOE Joint Genome Institute (JGI-PGF)"/>
            <person name="Walter F."/>
            <person name="Albersmeier A."/>
            <person name="Kalinowski J."/>
            <person name="Ruckert C."/>
        </authorList>
    </citation>
    <scope>NUCLEOTIDE SEQUENCE</scope>
    <source>
        <strain evidence="1">JCM 13306</strain>
    </source>
</reference>
<comment type="caution">
    <text evidence="1">The sequence shown here is derived from an EMBL/GenBank/DDBJ whole genome shotgun (WGS) entry which is preliminary data.</text>
</comment>
<accession>A0A919KID8</accession>
<keyword evidence="2" id="KW-1185">Reference proteome</keyword>
<organism evidence="1 2">
    <name type="scientific">Xanthomonas boreopolis</name>
    <dbReference type="NCBI Taxonomy" id="86183"/>
    <lineage>
        <taxon>Bacteria</taxon>
        <taxon>Pseudomonadati</taxon>
        <taxon>Pseudomonadota</taxon>
        <taxon>Gammaproteobacteria</taxon>
        <taxon>Lysobacterales</taxon>
        <taxon>Lysobacteraceae</taxon>
        <taxon>Xanthomonas</taxon>
    </lineage>
</organism>
<evidence type="ECO:0000313" key="2">
    <source>
        <dbReference type="Proteomes" id="UP000623958"/>
    </source>
</evidence>
<evidence type="ECO:0000313" key="1">
    <source>
        <dbReference type="EMBL" id="GHH52455.1"/>
    </source>
</evidence>
<gene>
    <name evidence="1" type="ORF">GCM10009090_16410</name>
</gene>
<sequence>MIQSIFDVDPTIFRPDTHTGDAQGAVALRLRWLATLLGGFRYRYGSEAQLHDRLAEVLGAHNCAFQRERRLDAASRVDFWVDGIVIEVKVGGTVGAALRQAHRYAMCPEVQGVIIASTERWAAEAETMARDGRTLAGKPFGAVCLLRQAL</sequence>
<dbReference type="EMBL" id="BNBA01000010">
    <property type="protein sequence ID" value="GHH52455.1"/>
    <property type="molecule type" value="Genomic_DNA"/>
</dbReference>
<dbReference type="AlphaFoldDB" id="A0A919KID8"/>